<dbReference type="AlphaFoldDB" id="A0AAE1IQB1"/>
<keyword evidence="7" id="KW-0961">Cell wall biogenesis/degradation</keyword>
<dbReference type="EMBL" id="JAWXYG010000014">
    <property type="protein sequence ID" value="KAK4254718.1"/>
    <property type="molecule type" value="Genomic_DNA"/>
</dbReference>
<organism evidence="9 10">
    <name type="scientific">Acacia crassicarpa</name>
    <name type="common">northern wattle</name>
    <dbReference type="NCBI Taxonomy" id="499986"/>
    <lineage>
        <taxon>Eukaryota</taxon>
        <taxon>Viridiplantae</taxon>
        <taxon>Streptophyta</taxon>
        <taxon>Embryophyta</taxon>
        <taxon>Tracheophyta</taxon>
        <taxon>Spermatophyta</taxon>
        <taxon>Magnoliopsida</taxon>
        <taxon>eudicotyledons</taxon>
        <taxon>Gunneridae</taxon>
        <taxon>Pentapetalae</taxon>
        <taxon>rosids</taxon>
        <taxon>fabids</taxon>
        <taxon>Fabales</taxon>
        <taxon>Fabaceae</taxon>
        <taxon>Caesalpinioideae</taxon>
        <taxon>mimosoid clade</taxon>
        <taxon>Acacieae</taxon>
        <taxon>Acacia</taxon>
    </lineage>
</organism>
<keyword evidence="6 8" id="KW-0326">Glycosidase</keyword>
<evidence type="ECO:0000256" key="7">
    <source>
        <dbReference type="ARBA" id="ARBA00023316"/>
    </source>
</evidence>
<keyword evidence="10" id="KW-1185">Reference proteome</keyword>
<dbReference type="Proteomes" id="UP001293593">
    <property type="component" value="Unassembled WGS sequence"/>
</dbReference>
<gene>
    <name evidence="9" type="ORF">QN277_010058</name>
</gene>
<dbReference type="InterPro" id="IPR000743">
    <property type="entry name" value="Glyco_hydro_28"/>
</dbReference>
<reference evidence="9" key="1">
    <citation type="submission" date="2023-10" db="EMBL/GenBank/DDBJ databases">
        <title>Chromosome-level genome of the transformable northern wattle, Acacia crassicarpa.</title>
        <authorList>
            <person name="Massaro I."/>
            <person name="Sinha N.R."/>
            <person name="Poethig S."/>
            <person name="Leichty A.R."/>
        </authorList>
    </citation>
    <scope>NUCLEOTIDE SEQUENCE</scope>
    <source>
        <strain evidence="9">Acra3RX</strain>
        <tissue evidence="9">Leaf</tissue>
    </source>
</reference>
<evidence type="ECO:0000256" key="8">
    <source>
        <dbReference type="RuleBase" id="RU361169"/>
    </source>
</evidence>
<proteinExistence type="inferred from homology"/>
<evidence type="ECO:0000256" key="3">
    <source>
        <dbReference type="ARBA" id="ARBA00022512"/>
    </source>
</evidence>
<keyword evidence="3" id="KW-0134">Cell wall</keyword>
<dbReference type="Pfam" id="PF00295">
    <property type="entry name" value="Glyco_hydro_28"/>
    <property type="match status" value="1"/>
</dbReference>
<evidence type="ECO:0000256" key="2">
    <source>
        <dbReference type="ARBA" id="ARBA00008834"/>
    </source>
</evidence>
<sequence length="184" mass="21070">MSSIMFPVTVKAVNLIGTQNGVRIKSWGKPSNGFVRRIIFQNIIMLGVQNPIIIDQNYCLDNIKYPCQASRVKIRDVKYKMIKGTSTTQVAVEFDCNSKHPCNELRLEDVNLTFHEEEAEAQALYKNAIGMSSSWVRHKVASSIKRRLLSTLFGPVSPLSWCLTFQLKYVFRFRLDLDMKCAIF</sequence>
<comment type="similarity">
    <text evidence="2 8">Belongs to the glycosyl hydrolase 28 family.</text>
</comment>
<dbReference type="GO" id="GO:0005975">
    <property type="term" value="P:carbohydrate metabolic process"/>
    <property type="evidence" value="ECO:0007669"/>
    <property type="project" value="InterPro"/>
</dbReference>
<comment type="subcellular location">
    <subcellularLocation>
        <location evidence="1">Secreted</location>
        <location evidence="1">Cell wall</location>
    </subcellularLocation>
</comment>
<dbReference type="InterPro" id="IPR011050">
    <property type="entry name" value="Pectin_lyase_fold/virulence"/>
</dbReference>
<evidence type="ECO:0008006" key="11">
    <source>
        <dbReference type="Google" id="ProtNLM"/>
    </source>
</evidence>
<evidence type="ECO:0000313" key="9">
    <source>
        <dbReference type="EMBL" id="KAK4254718.1"/>
    </source>
</evidence>
<name>A0AAE1IQB1_9FABA</name>
<dbReference type="SUPFAM" id="SSF51126">
    <property type="entry name" value="Pectin lyase-like"/>
    <property type="match status" value="1"/>
</dbReference>
<evidence type="ECO:0000256" key="1">
    <source>
        <dbReference type="ARBA" id="ARBA00004191"/>
    </source>
</evidence>
<dbReference type="Gene3D" id="2.160.20.10">
    <property type="entry name" value="Single-stranded right-handed beta-helix, Pectin lyase-like"/>
    <property type="match status" value="1"/>
</dbReference>
<accession>A0AAE1IQB1</accession>
<protein>
    <recommendedName>
        <fullName evidence="11">Polygalacturonase</fullName>
    </recommendedName>
</protein>
<comment type="caution">
    <text evidence="9">The sequence shown here is derived from an EMBL/GenBank/DDBJ whole genome shotgun (WGS) entry which is preliminary data.</text>
</comment>
<dbReference type="GO" id="GO:0071555">
    <property type="term" value="P:cell wall organization"/>
    <property type="evidence" value="ECO:0007669"/>
    <property type="project" value="UniProtKB-KW"/>
</dbReference>
<keyword evidence="4" id="KW-0964">Secreted</keyword>
<dbReference type="PANTHER" id="PTHR31375">
    <property type="match status" value="1"/>
</dbReference>
<keyword evidence="5 8" id="KW-0378">Hydrolase</keyword>
<dbReference type="InterPro" id="IPR012334">
    <property type="entry name" value="Pectin_lyas_fold"/>
</dbReference>
<dbReference type="GO" id="GO:0004650">
    <property type="term" value="F:polygalacturonase activity"/>
    <property type="evidence" value="ECO:0007669"/>
    <property type="project" value="InterPro"/>
</dbReference>
<evidence type="ECO:0000256" key="5">
    <source>
        <dbReference type="ARBA" id="ARBA00022801"/>
    </source>
</evidence>
<evidence type="ECO:0000313" key="10">
    <source>
        <dbReference type="Proteomes" id="UP001293593"/>
    </source>
</evidence>
<evidence type="ECO:0000256" key="6">
    <source>
        <dbReference type="ARBA" id="ARBA00023295"/>
    </source>
</evidence>
<evidence type="ECO:0000256" key="4">
    <source>
        <dbReference type="ARBA" id="ARBA00022525"/>
    </source>
</evidence>